<dbReference type="GO" id="GO:0008652">
    <property type="term" value="P:amino acid biosynthetic process"/>
    <property type="evidence" value="ECO:0007669"/>
    <property type="project" value="UniProtKB-KW"/>
</dbReference>
<feature type="domain" description="3-dehydroquinate synthase N-terminal" evidence="19">
    <location>
        <begin position="66"/>
        <end position="178"/>
    </location>
</feature>
<feature type="binding site" evidence="18">
    <location>
        <position position="141"/>
    </location>
    <ligand>
        <name>NAD(+)</name>
        <dbReference type="ChEBI" id="CHEBI:57540"/>
    </ligand>
</feature>
<dbReference type="HOGENOM" id="CLU_001201_0_2_4"/>
<keyword evidence="11 18" id="KW-0479">Metal-binding</keyword>
<dbReference type="EMBL" id="AGAZ01000033">
    <property type="protein sequence ID" value="EGZ48525.1"/>
    <property type="molecule type" value="Genomic_DNA"/>
</dbReference>
<feature type="binding site" evidence="18">
    <location>
        <position position="183"/>
    </location>
    <ligand>
        <name>Zn(2+)</name>
        <dbReference type="ChEBI" id="CHEBI:29105"/>
    </ligand>
</feature>
<feature type="binding site" evidence="18">
    <location>
        <position position="263"/>
    </location>
    <ligand>
        <name>Zn(2+)</name>
        <dbReference type="ChEBI" id="CHEBI:29105"/>
    </ligand>
</feature>
<dbReference type="Proteomes" id="UP000005336">
    <property type="component" value="Unassembled WGS sequence"/>
</dbReference>
<dbReference type="GO" id="GO:0046872">
    <property type="term" value="F:metal ion binding"/>
    <property type="evidence" value="ECO:0007669"/>
    <property type="project" value="UniProtKB-KW"/>
</dbReference>
<dbReference type="InterPro" id="IPR030960">
    <property type="entry name" value="DHQS/DOIS_N"/>
</dbReference>
<dbReference type="InterPro" id="IPR030963">
    <property type="entry name" value="DHQ_synth_fam"/>
</dbReference>
<name>G4CP11_9NEIS</name>
<comment type="cofactor">
    <cofactor evidence="18">
        <name>Co(2+)</name>
        <dbReference type="ChEBI" id="CHEBI:48828"/>
    </cofactor>
    <cofactor evidence="18">
        <name>Zn(2+)</name>
        <dbReference type="ChEBI" id="CHEBI:29105"/>
    </cofactor>
    <text evidence="18">Binds 1 divalent metal cation per subunit. Can use either Co(2+) or Zn(2+).</text>
</comment>
<evidence type="ECO:0000256" key="6">
    <source>
        <dbReference type="ARBA" id="ARBA00005412"/>
    </source>
</evidence>
<dbReference type="GO" id="GO:0005737">
    <property type="term" value="C:cytoplasm"/>
    <property type="evidence" value="ECO:0007669"/>
    <property type="project" value="UniProtKB-SubCell"/>
</dbReference>
<evidence type="ECO:0000256" key="4">
    <source>
        <dbReference type="ARBA" id="ARBA00004496"/>
    </source>
</evidence>
<dbReference type="FunFam" id="1.20.1090.10:FF:000002">
    <property type="entry name" value="3-dehydroquinate synthase"/>
    <property type="match status" value="1"/>
</dbReference>
<evidence type="ECO:0000256" key="17">
    <source>
        <dbReference type="ARBA" id="ARBA00023285"/>
    </source>
</evidence>
<evidence type="ECO:0000256" key="1">
    <source>
        <dbReference type="ARBA" id="ARBA00001393"/>
    </source>
</evidence>
<feature type="binding site" evidence="18">
    <location>
        <position position="246"/>
    </location>
    <ligand>
        <name>Zn(2+)</name>
        <dbReference type="ChEBI" id="CHEBI:29105"/>
    </ligand>
</feature>
<gene>
    <name evidence="18 21" type="primary">aroB</name>
    <name evidence="21" type="ORF">HMPREF9370_0820</name>
</gene>
<evidence type="ECO:0000256" key="16">
    <source>
        <dbReference type="ARBA" id="ARBA00023239"/>
    </source>
</evidence>
<evidence type="ECO:0000256" key="18">
    <source>
        <dbReference type="HAMAP-Rule" id="MF_00110"/>
    </source>
</evidence>
<feature type="binding site" evidence="18">
    <location>
        <begin position="70"/>
        <end position="75"/>
    </location>
    <ligand>
        <name>NAD(+)</name>
        <dbReference type="ChEBI" id="CHEBI:57540"/>
    </ligand>
</feature>
<keyword evidence="10 18" id="KW-0028">Amino-acid biosynthesis</keyword>
<dbReference type="GO" id="GO:0000166">
    <property type="term" value="F:nucleotide binding"/>
    <property type="evidence" value="ECO:0007669"/>
    <property type="project" value="UniProtKB-KW"/>
</dbReference>
<keyword evidence="15 18" id="KW-0057">Aromatic amino acid biosynthesis</keyword>
<feature type="binding site" evidence="18">
    <location>
        <begin position="168"/>
        <end position="171"/>
    </location>
    <ligand>
        <name>NAD(+)</name>
        <dbReference type="ChEBI" id="CHEBI:57540"/>
    </ligand>
</feature>
<dbReference type="UniPathway" id="UPA00053">
    <property type="reaction ID" value="UER00085"/>
</dbReference>
<evidence type="ECO:0000256" key="2">
    <source>
        <dbReference type="ARBA" id="ARBA00001911"/>
    </source>
</evidence>
<dbReference type="CDD" id="cd08195">
    <property type="entry name" value="DHQS"/>
    <property type="match status" value="1"/>
</dbReference>
<feature type="domain" description="3-dehydroquinate synthase C-terminal" evidence="20">
    <location>
        <begin position="180"/>
        <end position="323"/>
    </location>
</feature>
<keyword evidence="14 18" id="KW-0520">NAD</keyword>
<reference evidence="21 22" key="1">
    <citation type="submission" date="2011-06" db="EMBL/GenBank/DDBJ databases">
        <authorList>
            <person name="Muzny D."/>
            <person name="Qin X."/>
            <person name="Deng J."/>
            <person name="Jiang H."/>
            <person name="Liu Y."/>
            <person name="Qu J."/>
            <person name="Song X.-Z."/>
            <person name="Zhang L."/>
            <person name="Thornton R."/>
            <person name="Coyle M."/>
            <person name="Francisco L."/>
            <person name="Jackson L."/>
            <person name="Javaid M."/>
            <person name="Korchina V."/>
            <person name="Kovar C."/>
            <person name="Mata R."/>
            <person name="Mathew T."/>
            <person name="Ngo R."/>
            <person name="Nguyen L."/>
            <person name="Nguyen N."/>
            <person name="Okwuonu G."/>
            <person name="Ongeri F."/>
            <person name="Pham C."/>
            <person name="Simmons D."/>
            <person name="Wilczek-Boney K."/>
            <person name="Hale W."/>
            <person name="Jakkamsetti A."/>
            <person name="Pham P."/>
            <person name="Ruth R."/>
            <person name="San Lucas F."/>
            <person name="Warren J."/>
            <person name="Zhang J."/>
            <person name="Zhao Z."/>
            <person name="Zhou C."/>
            <person name="Zhu D."/>
            <person name="Lee S."/>
            <person name="Bess C."/>
            <person name="Blankenburg K."/>
            <person name="Forbes L."/>
            <person name="Fu Q."/>
            <person name="Gubbala S."/>
            <person name="Hirani K."/>
            <person name="Jayaseelan J.C."/>
            <person name="Lara F."/>
            <person name="Munidasa M."/>
            <person name="Palculict T."/>
            <person name="Patil S."/>
            <person name="Pu L.-L."/>
            <person name="Saada N."/>
            <person name="Tang L."/>
            <person name="Weissenberger G."/>
            <person name="Zhu Y."/>
            <person name="Hemphill L."/>
            <person name="Shang Y."/>
            <person name="Youmans B."/>
            <person name="Ayvaz T."/>
            <person name="Ross M."/>
            <person name="Santibanez J."/>
            <person name="Aqrawi P."/>
            <person name="Gross S."/>
            <person name="Joshi V."/>
            <person name="Fowler G."/>
            <person name="Nazareth L."/>
            <person name="Reid J."/>
            <person name="Worley K."/>
            <person name="Petrosino J."/>
            <person name="Highlander S."/>
            <person name="Gibbs R."/>
        </authorList>
    </citation>
    <scope>NUCLEOTIDE SEQUENCE [LARGE SCALE GENOMIC DNA]</scope>
    <source>
        <strain evidence="21 22">9715</strain>
    </source>
</reference>
<comment type="subcellular location">
    <subcellularLocation>
        <location evidence="4 18">Cytoplasm</location>
    </subcellularLocation>
</comment>
<dbReference type="Gene3D" id="1.20.1090.10">
    <property type="entry name" value="Dehydroquinate synthase-like - alpha domain"/>
    <property type="match status" value="1"/>
</dbReference>
<proteinExistence type="inferred from homology"/>
<dbReference type="OrthoDB" id="9806583at2"/>
<dbReference type="EC" id="4.2.3.4" evidence="7 18"/>
<keyword evidence="17 18" id="KW-0170">Cobalt</keyword>
<dbReference type="AlphaFoldDB" id="G4CP11"/>
<dbReference type="InterPro" id="IPR016037">
    <property type="entry name" value="DHQ_synth_AroB"/>
</dbReference>
<feature type="binding site" evidence="18">
    <location>
        <begin position="104"/>
        <end position="108"/>
    </location>
    <ligand>
        <name>NAD(+)</name>
        <dbReference type="ChEBI" id="CHEBI:57540"/>
    </ligand>
</feature>
<comment type="function">
    <text evidence="3 18">Catalyzes the conversion of 3-deoxy-D-arabino-heptulosonate 7-phosphate (DAHP) to dehydroquinate (DHQ).</text>
</comment>
<sequence length="356" mass="39109">MQTLTVNTPSHSYPIFIGKDLLSQIEILRPYIKQKAAVITNETIAPLYLEAMQKGLDSLGVDHFSIILPDGEEHKNWQTLNLIFDGLLQNRAERQTTLIALGGGVIGDMVGFAAAVYQRGAPFIQVPTTLLSQVDSSVGGKTAVNHPLGKNMIGAFYQPQAVLADLSTLATLPPREFSAGIAEVIKYALLGDADFLVWLENNIDDLMRQKEEALSYAVYHCCKMKAQIVAADEKEQGIRAWLNLGHTFGHAIEAEMGYGVWLHGEAVAVGTVLACRLSQELGKLTEADTQRVIRLLAKAGLPTEAPEFSFERWIEHMQHDKKVSGGTMRFISLNRLGEACITPINDMEILRRVLGG</sequence>
<dbReference type="STRING" id="1030841.HMPREF9370_0820"/>
<feature type="binding site" evidence="18">
    <location>
        <begin position="128"/>
        <end position="129"/>
    </location>
    <ligand>
        <name>NAD(+)</name>
        <dbReference type="ChEBI" id="CHEBI:57540"/>
    </ligand>
</feature>
<feature type="binding site" evidence="18">
    <location>
        <position position="150"/>
    </location>
    <ligand>
        <name>NAD(+)</name>
        <dbReference type="ChEBI" id="CHEBI:57540"/>
    </ligand>
</feature>
<dbReference type="GO" id="GO:0009423">
    <property type="term" value="P:chorismate biosynthetic process"/>
    <property type="evidence" value="ECO:0007669"/>
    <property type="project" value="UniProtKB-UniRule"/>
</dbReference>
<keyword evidence="12 18" id="KW-0547">Nucleotide-binding</keyword>
<comment type="catalytic activity">
    <reaction evidence="1 18">
        <text>7-phospho-2-dehydro-3-deoxy-D-arabino-heptonate = 3-dehydroquinate + phosphate</text>
        <dbReference type="Rhea" id="RHEA:21968"/>
        <dbReference type="ChEBI" id="CHEBI:32364"/>
        <dbReference type="ChEBI" id="CHEBI:43474"/>
        <dbReference type="ChEBI" id="CHEBI:58394"/>
        <dbReference type="EC" id="4.2.3.4"/>
    </reaction>
</comment>
<evidence type="ECO:0000256" key="7">
    <source>
        <dbReference type="ARBA" id="ARBA00013031"/>
    </source>
</evidence>
<evidence type="ECO:0000256" key="3">
    <source>
        <dbReference type="ARBA" id="ARBA00003485"/>
    </source>
</evidence>
<keyword evidence="16 18" id="KW-0456">Lyase</keyword>
<dbReference type="InterPro" id="IPR050071">
    <property type="entry name" value="Dehydroquinate_synthase"/>
</dbReference>
<dbReference type="FunFam" id="3.40.50.1970:FF:000001">
    <property type="entry name" value="3-dehydroquinate synthase"/>
    <property type="match status" value="1"/>
</dbReference>
<keyword evidence="13 18" id="KW-0862">Zinc</keyword>
<evidence type="ECO:0000256" key="11">
    <source>
        <dbReference type="ARBA" id="ARBA00022723"/>
    </source>
</evidence>
<evidence type="ECO:0000256" key="12">
    <source>
        <dbReference type="ARBA" id="ARBA00022741"/>
    </source>
</evidence>
<comment type="pathway">
    <text evidence="5 18">Metabolic intermediate biosynthesis; chorismate biosynthesis; chorismate from D-erythrose 4-phosphate and phosphoenolpyruvate: step 2/7.</text>
</comment>
<dbReference type="GO" id="GO:0003856">
    <property type="term" value="F:3-dehydroquinate synthase activity"/>
    <property type="evidence" value="ECO:0007669"/>
    <property type="project" value="UniProtKB-UniRule"/>
</dbReference>
<evidence type="ECO:0000256" key="14">
    <source>
        <dbReference type="ARBA" id="ARBA00023027"/>
    </source>
</evidence>
<dbReference type="PANTHER" id="PTHR43622">
    <property type="entry name" value="3-DEHYDROQUINATE SYNTHASE"/>
    <property type="match status" value="1"/>
</dbReference>
<dbReference type="Pfam" id="PF24621">
    <property type="entry name" value="DHQS_C"/>
    <property type="match status" value="1"/>
</dbReference>
<dbReference type="InterPro" id="IPR056179">
    <property type="entry name" value="DHQS_C"/>
</dbReference>
<evidence type="ECO:0000256" key="13">
    <source>
        <dbReference type="ARBA" id="ARBA00022833"/>
    </source>
</evidence>
<evidence type="ECO:0000256" key="15">
    <source>
        <dbReference type="ARBA" id="ARBA00023141"/>
    </source>
</evidence>
<organism evidence="21 22">
    <name type="scientific">Neisseria wadsworthii 9715</name>
    <dbReference type="NCBI Taxonomy" id="1030841"/>
    <lineage>
        <taxon>Bacteria</taxon>
        <taxon>Pseudomonadati</taxon>
        <taxon>Pseudomonadota</taxon>
        <taxon>Betaproteobacteria</taxon>
        <taxon>Neisseriales</taxon>
        <taxon>Neisseriaceae</taxon>
        <taxon>Neisseria</taxon>
    </lineage>
</organism>
<evidence type="ECO:0000313" key="21">
    <source>
        <dbReference type="EMBL" id="EGZ48525.1"/>
    </source>
</evidence>
<dbReference type="Pfam" id="PF01761">
    <property type="entry name" value="DHQ_synthase"/>
    <property type="match status" value="1"/>
</dbReference>
<keyword evidence="22" id="KW-1185">Reference proteome</keyword>
<accession>G4CP11</accession>
<dbReference type="GO" id="GO:0009073">
    <property type="term" value="P:aromatic amino acid family biosynthetic process"/>
    <property type="evidence" value="ECO:0007669"/>
    <property type="project" value="UniProtKB-KW"/>
</dbReference>
<evidence type="ECO:0000256" key="5">
    <source>
        <dbReference type="ARBA" id="ARBA00004661"/>
    </source>
</evidence>
<dbReference type="PIRSF" id="PIRSF001455">
    <property type="entry name" value="DHQ_synth"/>
    <property type="match status" value="1"/>
</dbReference>
<dbReference type="Gene3D" id="3.40.50.1970">
    <property type="match status" value="1"/>
</dbReference>
<dbReference type="RefSeq" id="WP_009115963.1">
    <property type="nucleotide sequence ID" value="NZ_JH165159.1"/>
</dbReference>
<evidence type="ECO:0000256" key="10">
    <source>
        <dbReference type="ARBA" id="ARBA00022605"/>
    </source>
</evidence>
<keyword evidence="9 18" id="KW-0963">Cytoplasm</keyword>
<evidence type="ECO:0000259" key="20">
    <source>
        <dbReference type="Pfam" id="PF24621"/>
    </source>
</evidence>
<dbReference type="HAMAP" id="MF_00110">
    <property type="entry name" value="DHQ_synthase"/>
    <property type="match status" value="1"/>
</dbReference>
<evidence type="ECO:0000313" key="22">
    <source>
        <dbReference type="Proteomes" id="UP000005336"/>
    </source>
</evidence>
<evidence type="ECO:0000256" key="8">
    <source>
        <dbReference type="ARBA" id="ARBA00017684"/>
    </source>
</evidence>
<dbReference type="SUPFAM" id="SSF56796">
    <property type="entry name" value="Dehydroquinate synthase-like"/>
    <property type="match status" value="1"/>
</dbReference>
<comment type="similarity">
    <text evidence="6 18">Belongs to the sugar phosphate cyclases superfamily. Dehydroquinate synthase family.</text>
</comment>
<comment type="caution">
    <text evidence="21">The sequence shown here is derived from an EMBL/GenBank/DDBJ whole genome shotgun (WGS) entry which is preliminary data.</text>
</comment>
<protein>
    <recommendedName>
        <fullName evidence="8 18">3-dehydroquinate synthase</fullName>
        <shortName evidence="18">DHQS</shortName>
        <ecNumber evidence="7 18">4.2.3.4</ecNumber>
    </recommendedName>
</protein>
<dbReference type="PATRIC" id="fig|1030841.3.peg.802"/>
<dbReference type="NCBIfam" id="TIGR01357">
    <property type="entry name" value="aroB"/>
    <property type="match status" value="1"/>
</dbReference>
<evidence type="ECO:0000259" key="19">
    <source>
        <dbReference type="Pfam" id="PF01761"/>
    </source>
</evidence>
<comment type="cofactor">
    <cofactor evidence="2 18">
        <name>NAD(+)</name>
        <dbReference type="ChEBI" id="CHEBI:57540"/>
    </cofactor>
</comment>
<evidence type="ECO:0000256" key="9">
    <source>
        <dbReference type="ARBA" id="ARBA00022490"/>
    </source>
</evidence>
<dbReference type="PANTHER" id="PTHR43622:SF7">
    <property type="entry name" value="3-DEHYDROQUINATE SYNTHASE, CHLOROPLASTIC"/>
    <property type="match status" value="1"/>
</dbReference>